<dbReference type="SUPFAM" id="SSF53254">
    <property type="entry name" value="Phosphoglycerate mutase-like"/>
    <property type="match status" value="1"/>
</dbReference>
<proteinExistence type="predicted"/>
<dbReference type="InterPro" id="IPR013078">
    <property type="entry name" value="His_Pase_superF_clade-1"/>
</dbReference>
<dbReference type="Pfam" id="PF00300">
    <property type="entry name" value="His_Phos_1"/>
    <property type="match status" value="1"/>
</dbReference>
<evidence type="ECO:0000313" key="2">
    <source>
        <dbReference type="EMBL" id="GMA92625.1"/>
    </source>
</evidence>
<organism evidence="2 3">
    <name type="scientific">Homoserinibacter gongjuensis</name>
    <dbReference type="NCBI Taxonomy" id="1162968"/>
    <lineage>
        <taxon>Bacteria</taxon>
        <taxon>Bacillati</taxon>
        <taxon>Actinomycetota</taxon>
        <taxon>Actinomycetes</taxon>
        <taxon>Micrococcales</taxon>
        <taxon>Microbacteriaceae</taxon>
        <taxon>Homoserinibacter</taxon>
    </lineage>
</organism>
<feature type="region of interest" description="Disordered" evidence="1">
    <location>
        <begin position="85"/>
        <end position="106"/>
    </location>
</feature>
<dbReference type="InterPro" id="IPR029033">
    <property type="entry name" value="His_PPase_superfam"/>
</dbReference>
<evidence type="ECO:0000256" key="1">
    <source>
        <dbReference type="SAM" id="MobiDB-lite"/>
    </source>
</evidence>
<dbReference type="Proteomes" id="UP001157069">
    <property type="component" value="Unassembled WGS sequence"/>
</dbReference>
<evidence type="ECO:0008006" key="4">
    <source>
        <dbReference type="Google" id="ProtNLM"/>
    </source>
</evidence>
<name>A0ABQ6JWE0_9MICO</name>
<keyword evidence="3" id="KW-1185">Reference proteome</keyword>
<sequence length="106" mass="11596">MRAPGQETREEVAARVVPALLELAERHPGERLVIVSHGGAIRSVLQAAEPGTRHPRITNASVHSFRVEDGALRLIAFDDPIEEESLLPERSDLDAQNALEAQEDEA</sequence>
<gene>
    <name evidence="2" type="ORF">GCM10025869_31540</name>
</gene>
<reference evidence="3" key="1">
    <citation type="journal article" date="2019" name="Int. J. Syst. Evol. Microbiol.">
        <title>The Global Catalogue of Microorganisms (GCM) 10K type strain sequencing project: providing services to taxonomists for standard genome sequencing and annotation.</title>
        <authorList>
            <consortium name="The Broad Institute Genomics Platform"/>
            <consortium name="The Broad Institute Genome Sequencing Center for Infectious Disease"/>
            <person name="Wu L."/>
            <person name="Ma J."/>
        </authorList>
    </citation>
    <scope>NUCLEOTIDE SEQUENCE [LARGE SCALE GENOMIC DNA]</scope>
    <source>
        <strain evidence="3">NBRC 108755</strain>
    </source>
</reference>
<evidence type="ECO:0000313" key="3">
    <source>
        <dbReference type="Proteomes" id="UP001157069"/>
    </source>
</evidence>
<comment type="caution">
    <text evidence="2">The sequence shown here is derived from an EMBL/GenBank/DDBJ whole genome shotgun (WGS) entry which is preliminary data.</text>
</comment>
<protein>
    <recommendedName>
        <fullName evidence="4">Histidine phosphatase family protein</fullName>
    </recommendedName>
</protein>
<accession>A0ABQ6JWE0</accession>
<dbReference type="EMBL" id="BSVA01000001">
    <property type="protein sequence ID" value="GMA92625.1"/>
    <property type="molecule type" value="Genomic_DNA"/>
</dbReference>
<dbReference type="Gene3D" id="3.40.50.1240">
    <property type="entry name" value="Phosphoglycerate mutase-like"/>
    <property type="match status" value="1"/>
</dbReference>